<feature type="transmembrane region" description="Helical" evidence="2">
    <location>
        <begin position="24"/>
        <end position="44"/>
    </location>
</feature>
<feature type="transmembrane region" description="Helical" evidence="2">
    <location>
        <begin position="50"/>
        <end position="73"/>
    </location>
</feature>
<feature type="transmembrane region" description="Helical" evidence="2">
    <location>
        <begin position="159"/>
        <end position="179"/>
    </location>
</feature>
<dbReference type="RefSeq" id="WP_188232579.1">
    <property type="nucleotide sequence ID" value="NZ_CP063989.1"/>
</dbReference>
<keyword evidence="4" id="KW-1185">Reference proteome</keyword>
<feature type="transmembrane region" description="Helical" evidence="2">
    <location>
        <begin position="435"/>
        <end position="466"/>
    </location>
</feature>
<feature type="region of interest" description="Disordered" evidence="1">
    <location>
        <begin position="246"/>
        <end position="278"/>
    </location>
</feature>
<gene>
    <name evidence="3" type="ORF">ID810_04380</name>
</gene>
<sequence>MSAPALRRTAVTVRLNLRLQAAGGYWLVVVVVGLVGALLLRGLAALPPRWWPVLLLGEMTITCFYFAAVQVLAERGEGSLMCRAVSPMRVGEYLAALAASLVLLAVVESAALVLVSGTAVAWPAFLAGVALLAVLEVLYGAVAVAGYRSAASFLLPSGVWTIGFAVPVLPLLGVAEGWWGYWLHPLQGPVVLLRIAFGQAPAALSVPAVLAAAIWSLVGGAVAGRRLRGAVVDDAGGSRRRAAGSAARWDDLASGSPRRAPHRLCPRSRHPSGLPDLPLRLRRPGGRRPGTVGVLAALVPMDVRRLARDDLLWWLALLPLVMVLAVRLGAEPLAGMLHAHGLDGEAWLALLTGLVLTVVLPVMIGTVVGFMLLQDKEEATWQMIAVTPLSLHRYLGWRAGQAAAVSVPAVAAGLASCAGTGWARATALALACAPLAAATALALAAFATGTVQGVAAVKLGLLVLVLPVLDHAGRGGRAPWLAVVPTWWPLRALAAMGEGAAWLPWAAGALGWGTALAAGCLWWAGRSRAPQRTAP</sequence>
<dbReference type="Proteomes" id="UP000594637">
    <property type="component" value="Chromosome"/>
</dbReference>
<evidence type="ECO:0000313" key="3">
    <source>
        <dbReference type="EMBL" id="QPL06163.1"/>
    </source>
</evidence>
<organism evidence="3 4">
    <name type="scientific">Actinomyces respiraculi</name>
    <dbReference type="NCBI Taxonomy" id="2744574"/>
    <lineage>
        <taxon>Bacteria</taxon>
        <taxon>Bacillati</taxon>
        <taxon>Actinomycetota</taxon>
        <taxon>Actinomycetes</taxon>
        <taxon>Actinomycetales</taxon>
        <taxon>Actinomycetaceae</taxon>
        <taxon>Actinomyces</taxon>
    </lineage>
</organism>
<keyword evidence="2" id="KW-1133">Transmembrane helix</keyword>
<dbReference type="Pfam" id="PF24686">
    <property type="entry name" value="FLQE3_permease"/>
    <property type="match status" value="1"/>
</dbReference>
<feature type="transmembrane region" description="Helical" evidence="2">
    <location>
        <begin position="311"/>
        <end position="330"/>
    </location>
</feature>
<keyword evidence="2" id="KW-0472">Membrane</keyword>
<evidence type="ECO:0000256" key="2">
    <source>
        <dbReference type="SAM" id="Phobius"/>
    </source>
</evidence>
<feature type="compositionally biased region" description="Basic residues" evidence="1">
    <location>
        <begin position="259"/>
        <end position="270"/>
    </location>
</feature>
<feature type="transmembrane region" description="Helical" evidence="2">
    <location>
        <begin position="502"/>
        <end position="524"/>
    </location>
</feature>
<accession>A0A7T0LMN4</accession>
<dbReference type="InterPro" id="IPR056926">
    <property type="entry name" value="FLQE3_permease"/>
</dbReference>
<protein>
    <submittedName>
        <fullName evidence="3">Uncharacterized protein</fullName>
    </submittedName>
</protein>
<feature type="transmembrane region" description="Helical" evidence="2">
    <location>
        <begin position="93"/>
        <end position="115"/>
    </location>
</feature>
<dbReference type="KEGG" id="arep:ID810_04380"/>
<proteinExistence type="predicted"/>
<keyword evidence="2" id="KW-0812">Transmembrane</keyword>
<feature type="transmembrane region" description="Helical" evidence="2">
    <location>
        <begin position="121"/>
        <end position="147"/>
    </location>
</feature>
<name>A0A7T0LMN4_9ACTO</name>
<reference evidence="3 4" key="1">
    <citation type="submission" date="2020-11" db="EMBL/GenBank/DDBJ databases">
        <title>Actinomyces sp. ZJ750.</title>
        <authorList>
            <person name="Zhou J."/>
        </authorList>
    </citation>
    <scope>NUCLEOTIDE SEQUENCE [LARGE SCALE GENOMIC DNA]</scope>
    <source>
        <strain evidence="3 4">ZJ750</strain>
    </source>
</reference>
<dbReference type="EMBL" id="CP063989">
    <property type="protein sequence ID" value="QPL06163.1"/>
    <property type="molecule type" value="Genomic_DNA"/>
</dbReference>
<feature type="transmembrane region" description="Helical" evidence="2">
    <location>
        <begin position="191"/>
        <end position="218"/>
    </location>
</feature>
<evidence type="ECO:0000313" key="4">
    <source>
        <dbReference type="Proteomes" id="UP000594637"/>
    </source>
</evidence>
<dbReference type="AlphaFoldDB" id="A0A7T0LMN4"/>
<evidence type="ECO:0000256" key="1">
    <source>
        <dbReference type="SAM" id="MobiDB-lite"/>
    </source>
</evidence>
<feature type="transmembrane region" description="Helical" evidence="2">
    <location>
        <begin position="350"/>
        <end position="373"/>
    </location>
</feature>